<comment type="caution">
    <text evidence="4">The sequence shown here is derived from an EMBL/GenBank/DDBJ whole genome shotgun (WGS) entry which is preliminary data.</text>
</comment>
<name>A0ABT9AXI2_9ACTN</name>
<feature type="transmembrane region" description="Helical" evidence="1">
    <location>
        <begin position="7"/>
        <end position="26"/>
    </location>
</feature>
<evidence type="ECO:0000259" key="2">
    <source>
        <dbReference type="Pfam" id="PF02470"/>
    </source>
</evidence>
<evidence type="ECO:0000256" key="1">
    <source>
        <dbReference type="SAM" id="Phobius"/>
    </source>
</evidence>
<organism evidence="4 5">
    <name type="scientific">Nocardioides jiangxiensis</name>
    <dbReference type="NCBI Taxonomy" id="3064524"/>
    <lineage>
        <taxon>Bacteria</taxon>
        <taxon>Bacillati</taxon>
        <taxon>Actinomycetota</taxon>
        <taxon>Actinomycetes</taxon>
        <taxon>Propionibacteriales</taxon>
        <taxon>Nocardioidaceae</taxon>
        <taxon>Nocardioides</taxon>
    </lineage>
</organism>
<dbReference type="RefSeq" id="WP_305026657.1">
    <property type="nucleotide sequence ID" value="NZ_JAUQTA010000001.1"/>
</dbReference>
<protein>
    <submittedName>
        <fullName evidence="4">MCE family protein</fullName>
    </submittedName>
</protein>
<dbReference type="NCBIfam" id="TIGR00996">
    <property type="entry name" value="Mtu_fam_mce"/>
    <property type="match status" value="1"/>
</dbReference>
<dbReference type="InterPro" id="IPR024516">
    <property type="entry name" value="Mce_C"/>
</dbReference>
<keyword evidence="1" id="KW-1133">Transmembrane helix</keyword>
<evidence type="ECO:0000313" key="5">
    <source>
        <dbReference type="Proteomes" id="UP001233314"/>
    </source>
</evidence>
<keyword evidence="5" id="KW-1185">Reference proteome</keyword>
<evidence type="ECO:0000313" key="4">
    <source>
        <dbReference type="EMBL" id="MDO7867252.1"/>
    </source>
</evidence>
<sequence length="336" mass="35661">MTGFRTLAAKCAAFGISGVLLIGLLYNTMTAGAGEAPRHFSATFVDVSGLRVGDDVRVAGVAVGHVDRIEVDGARARVAFSLTREQEITDTSGLVLRYQNLIGQRFLALVAGPKPGTALASGASIPVDRTSPGFDLTALLNGFRPLFQVLKPADINALSESIVQVLQGEGGTVSSLLRQTTELTNYLADRDKLFDRVAQNLTPLLVEVARTGPAMQQSVRQLASLTSGLARDRRTFGASIDGLSVAIGKTDRMVSAIRPDLRNDLRLLALVSRTYAANGKAWGRSFGDFGAVLEALGRSTSYRSAITTLVCNLTISSGDTRIPVGTPADRHSEVCR</sequence>
<dbReference type="EMBL" id="JAUQTA010000001">
    <property type="protein sequence ID" value="MDO7867252.1"/>
    <property type="molecule type" value="Genomic_DNA"/>
</dbReference>
<keyword evidence="1" id="KW-0812">Transmembrane</keyword>
<feature type="domain" description="Mammalian cell entry C-terminal" evidence="3">
    <location>
        <begin position="118"/>
        <end position="241"/>
    </location>
</feature>
<dbReference type="Pfam" id="PF02470">
    <property type="entry name" value="MlaD"/>
    <property type="match status" value="1"/>
</dbReference>
<dbReference type="InterPro" id="IPR052336">
    <property type="entry name" value="MlaD_Phospholipid_Transporter"/>
</dbReference>
<dbReference type="PANTHER" id="PTHR33371:SF17">
    <property type="entry name" value="MCE-FAMILY PROTEIN MCE1B"/>
    <property type="match status" value="1"/>
</dbReference>
<dbReference type="InterPro" id="IPR005693">
    <property type="entry name" value="Mce"/>
</dbReference>
<proteinExistence type="predicted"/>
<evidence type="ECO:0000259" key="3">
    <source>
        <dbReference type="Pfam" id="PF11887"/>
    </source>
</evidence>
<reference evidence="4 5" key="1">
    <citation type="submission" date="2023-07" db="EMBL/GenBank/DDBJ databases">
        <title>Nocardioides sp. nov WY-20 isolated from soil.</title>
        <authorList>
            <person name="Liu B."/>
            <person name="Wan Y."/>
        </authorList>
    </citation>
    <scope>NUCLEOTIDE SEQUENCE [LARGE SCALE GENOMIC DNA]</scope>
    <source>
        <strain evidence="4 5">WY-20</strain>
    </source>
</reference>
<dbReference type="InterPro" id="IPR003399">
    <property type="entry name" value="Mce/MlaD"/>
</dbReference>
<feature type="domain" description="Mce/MlaD" evidence="2">
    <location>
        <begin position="38"/>
        <end position="112"/>
    </location>
</feature>
<accession>A0ABT9AXI2</accession>
<dbReference type="Pfam" id="PF11887">
    <property type="entry name" value="Mce4_CUP1"/>
    <property type="match status" value="1"/>
</dbReference>
<keyword evidence="1" id="KW-0472">Membrane</keyword>
<gene>
    <name evidence="4" type="ORF">Q5722_02615</name>
</gene>
<dbReference type="Proteomes" id="UP001233314">
    <property type="component" value="Unassembled WGS sequence"/>
</dbReference>
<dbReference type="PANTHER" id="PTHR33371">
    <property type="entry name" value="INTERMEMBRANE PHOSPHOLIPID TRANSPORT SYSTEM BINDING PROTEIN MLAD-RELATED"/>
    <property type="match status" value="1"/>
</dbReference>